<feature type="compositionally biased region" description="Polar residues" evidence="1">
    <location>
        <begin position="1"/>
        <end position="15"/>
    </location>
</feature>
<dbReference type="STRING" id="348802.A0A0D2CNX7"/>
<dbReference type="HOGENOM" id="CLU_431495_0_0_1"/>
<name>A0A0D2CNX7_9EURO</name>
<organism evidence="3 4">
    <name type="scientific">Exophiala xenobiotica</name>
    <dbReference type="NCBI Taxonomy" id="348802"/>
    <lineage>
        <taxon>Eukaryota</taxon>
        <taxon>Fungi</taxon>
        <taxon>Dikarya</taxon>
        <taxon>Ascomycota</taxon>
        <taxon>Pezizomycotina</taxon>
        <taxon>Eurotiomycetes</taxon>
        <taxon>Chaetothyriomycetidae</taxon>
        <taxon>Chaetothyriales</taxon>
        <taxon>Herpotrichiellaceae</taxon>
        <taxon>Exophiala</taxon>
    </lineage>
</organism>
<keyword evidence="4" id="KW-1185">Reference proteome</keyword>
<evidence type="ECO:0000256" key="1">
    <source>
        <dbReference type="SAM" id="MobiDB-lite"/>
    </source>
</evidence>
<feature type="region of interest" description="Disordered" evidence="1">
    <location>
        <begin position="344"/>
        <end position="447"/>
    </location>
</feature>
<evidence type="ECO:0000313" key="3">
    <source>
        <dbReference type="EMBL" id="KIW51597.1"/>
    </source>
</evidence>
<feature type="compositionally biased region" description="Polar residues" evidence="1">
    <location>
        <begin position="386"/>
        <end position="399"/>
    </location>
</feature>
<dbReference type="InterPro" id="IPR021264">
    <property type="entry name" value="AFUB_079030/YDR124W-like"/>
</dbReference>
<dbReference type="GeneID" id="25332210"/>
<feature type="region of interest" description="Disordered" evidence="1">
    <location>
        <begin position="137"/>
        <end position="156"/>
    </location>
</feature>
<dbReference type="Proteomes" id="UP000054342">
    <property type="component" value="Unassembled WGS sequence"/>
</dbReference>
<reference evidence="3 4" key="1">
    <citation type="submission" date="2015-01" db="EMBL/GenBank/DDBJ databases">
        <title>The Genome Sequence of Exophiala xenobiotica CBS118157.</title>
        <authorList>
            <consortium name="The Broad Institute Genomics Platform"/>
            <person name="Cuomo C."/>
            <person name="de Hoog S."/>
            <person name="Gorbushina A."/>
            <person name="Stielow B."/>
            <person name="Teixiera M."/>
            <person name="Abouelleil A."/>
            <person name="Chapman S.B."/>
            <person name="Priest M."/>
            <person name="Young S.K."/>
            <person name="Wortman J."/>
            <person name="Nusbaum C."/>
            <person name="Birren B."/>
        </authorList>
    </citation>
    <scope>NUCLEOTIDE SEQUENCE [LARGE SCALE GENOMIC DNA]</scope>
    <source>
        <strain evidence="3 4">CBS 118157</strain>
    </source>
</reference>
<protein>
    <recommendedName>
        <fullName evidence="2">Subtelomeric hrmA-associated cluster protein AFUB-079030/YDR124W-like helical bundle domain-containing protein</fullName>
    </recommendedName>
</protein>
<evidence type="ECO:0000313" key="4">
    <source>
        <dbReference type="Proteomes" id="UP000054342"/>
    </source>
</evidence>
<gene>
    <name evidence="3" type="ORF">PV05_10302</name>
</gene>
<accession>A0A0D2CNX7</accession>
<dbReference type="InterPro" id="IPR047092">
    <property type="entry name" value="AFUB_07903/YDR124W-like_hel"/>
</dbReference>
<feature type="domain" description="Subtelomeric hrmA-associated cluster protein AFUB-079030/YDR124W-like helical bundle" evidence="2">
    <location>
        <begin position="175"/>
        <end position="268"/>
    </location>
</feature>
<proteinExistence type="predicted"/>
<dbReference type="PANTHER" id="PTHR36102:SF1">
    <property type="entry name" value="YDR124W-LIKE HELICAL BUNDLE DOMAIN-CONTAINING PROTEIN"/>
    <property type="match status" value="1"/>
</dbReference>
<feature type="compositionally biased region" description="Basic and acidic residues" evidence="1">
    <location>
        <begin position="225"/>
        <end position="234"/>
    </location>
</feature>
<dbReference type="RefSeq" id="XP_013312181.1">
    <property type="nucleotide sequence ID" value="XM_013456727.1"/>
</dbReference>
<dbReference type="OrthoDB" id="5338458at2759"/>
<dbReference type="Pfam" id="PF11001">
    <property type="entry name" value="AFUB_07903_YDR124W_hel"/>
    <property type="match status" value="1"/>
</dbReference>
<evidence type="ECO:0000259" key="2">
    <source>
        <dbReference type="Pfam" id="PF11001"/>
    </source>
</evidence>
<dbReference type="AlphaFoldDB" id="A0A0D2CNX7"/>
<feature type="region of interest" description="Disordered" evidence="1">
    <location>
        <begin position="1"/>
        <end position="26"/>
    </location>
</feature>
<feature type="region of interest" description="Disordered" evidence="1">
    <location>
        <begin position="212"/>
        <end position="238"/>
    </location>
</feature>
<dbReference type="PANTHER" id="PTHR36102">
    <property type="entry name" value="CHROMOSOME 10, WHOLE GENOME SHOTGUN SEQUENCE"/>
    <property type="match status" value="1"/>
</dbReference>
<dbReference type="EMBL" id="KN847322">
    <property type="protein sequence ID" value="KIW51597.1"/>
    <property type="molecule type" value="Genomic_DNA"/>
</dbReference>
<sequence>MAGDPNTITSPSSFPTKLEDVSGPSDFPMRLREAKQTCIVNQIKKLVEGCDNFIGLFPGEYGVPEIIVSENLRHSSLSILGDAAENFAHYMRDCTLPIPARASDSMGTRSSTGKKSIVALDNPVPTASISYPFQRPVKRHRSGTTSGRESGNFRPARSERRLRVVNEAPALQIRVDDRDRLEGWFKEAFVAMQQVACRIIAKVWIKRIHPRKQSTHPYNGGVPRSESKDPERTRPPYWPLNVIHREPDHIGRDDRTSLLVHLLMSTPLEVITNPPDPHNKQFVTAANLLKCLESKRSDSNVKEGVWEVIEHVCRARDLMEQYEAGEIDGDALVFLNDYTSGARLWSNDSDDEPPEQTLSVRGASQRANPGHESEEEEEHSGAVVFTPNSSSQGSPTDQSYAEAKPRMHRRRATGVVESSSTRQPKGRRSSRPPVRAGRSALSAGPRQVLELPYRLPVGMIKPESQADNRPPDNLMNERRASVHATTDMSPMVPMMVQQLPPKAFGCDYENQMGATNMLDMFSYAEACPRPPNTQAWMGMMPNMGPEPPEHVFGFHPHMVTQPQESALSYFGQAAEEAQNRMCARGPLIDPSQYPSFDGAPQFALPLRIMDPYQQGMMPEVDVKMEMTPAEFYAL</sequence>